<proteinExistence type="predicted"/>
<evidence type="ECO:0000313" key="2">
    <source>
        <dbReference type="Proteomes" id="UP000827872"/>
    </source>
</evidence>
<sequence length="99" mass="11269">MAIQPLFRNLQGRRLRHTLEQHISTDLISRLSPAQSWAQGGYLWWVCEMGKVVDSYYHNLNYIGKGGGRAMVGRRGLEREWQLLLPHHTLLSGGEGAVK</sequence>
<dbReference type="Proteomes" id="UP000827872">
    <property type="component" value="Linkage Group LG03"/>
</dbReference>
<keyword evidence="2" id="KW-1185">Reference proteome</keyword>
<protein>
    <submittedName>
        <fullName evidence="1">Uncharacterized protein</fullName>
    </submittedName>
</protein>
<evidence type="ECO:0000313" key="1">
    <source>
        <dbReference type="EMBL" id="KAH7992142.1"/>
    </source>
</evidence>
<gene>
    <name evidence="1" type="ORF">K3G42_019815</name>
</gene>
<dbReference type="EMBL" id="CM037616">
    <property type="protein sequence ID" value="KAH7992142.1"/>
    <property type="molecule type" value="Genomic_DNA"/>
</dbReference>
<comment type="caution">
    <text evidence="1">The sequence shown here is derived from an EMBL/GenBank/DDBJ whole genome shotgun (WGS) entry which is preliminary data.</text>
</comment>
<reference evidence="1" key="1">
    <citation type="submission" date="2021-08" db="EMBL/GenBank/DDBJ databases">
        <title>The first chromosome-level gecko genome reveals the dynamic sex chromosomes of Neotropical dwarf geckos (Sphaerodactylidae: Sphaerodactylus).</title>
        <authorList>
            <person name="Pinto B.J."/>
            <person name="Keating S.E."/>
            <person name="Gamble T."/>
        </authorList>
    </citation>
    <scope>NUCLEOTIDE SEQUENCE</scope>
    <source>
        <strain evidence="1">TG3544</strain>
    </source>
</reference>
<accession>A0ACB8EHQ4</accession>
<organism evidence="1 2">
    <name type="scientific">Sphaerodactylus townsendi</name>
    <dbReference type="NCBI Taxonomy" id="933632"/>
    <lineage>
        <taxon>Eukaryota</taxon>
        <taxon>Metazoa</taxon>
        <taxon>Chordata</taxon>
        <taxon>Craniata</taxon>
        <taxon>Vertebrata</taxon>
        <taxon>Euteleostomi</taxon>
        <taxon>Lepidosauria</taxon>
        <taxon>Squamata</taxon>
        <taxon>Bifurcata</taxon>
        <taxon>Gekkota</taxon>
        <taxon>Sphaerodactylidae</taxon>
        <taxon>Sphaerodactylus</taxon>
    </lineage>
</organism>
<name>A0ACB8EHQ4_9SAUR</name>